<name>A0ABV8X3H9_9LACT</name>
<evidence type="ECO:0000256" key="3">
    <source>
        <dbReference type="ARBA" id="ARBA00022912"/>
    </source>
</evidence>
<keyword evidence="3 5" id="KW-0904">Protein phosphatase</keyword>
<comment type="catalytic activity">
    <reaction evidence="4 5">
        <text>O-phospho-L-tyrosyl-[protein] + H2O = L-tyrosyl-[protein] + phosphate</text>
        <dbReference type="Rhea" id="RHEA:10684"/>
        <dbReference type="Rhea" id="RHEA-COMP:10136"/>
        <dbReference type="Rhea" id="RHEA-COMP:20101"/>
        <dbReference type="ChEBI" id="CHEBI:15377"/>
        <dbReference type="ChEBI" id="CHEBI:43474"/>
        <dbReference type="ChEBI" id="CHEBI:46858"/>
        <dbReference type="ChEBI" id="CHEBI:61978"/>
        <dbReference type="EC" id="3.1.3.48"/>
    </reaction>
</comment>
<dbReference type="InterPro" id="IPR016195">
    <property type="entry name" value="Pol/histidinol_Pase-like"/>
</dbReference>
<evidence type="ECO:0000313" key="6">
    <source>
        <dbReference type="EMBL" id="MFC4409995.1"/>
    </source>
</evidence>
<protein>
    <recommendedName>
        <fullName evidence="5">Tyrosine-protein phosphatase</fullName>
        <ecNumber evidence="5">3.1.3.48</ecNumber>
    </recommendedName>
</protein>
<dbReference type="SUPFAM" id="SSF89550">
    <property type="entry name" value="PHP domain-like"/>
    <property type="match status" value="1"/>
</dbReference>
<proteinExistence type="inferred from homology"/>
<comment type="similarity">
    <text evidence="1 5">Belongs to the metallo-dependent hydrolases superfamily. CpsB/CapC family.</text>
</comment>
<dbReference type="Proteomes" id="UP001595817">
    <property type="component" value="Unassembled WGS sequence"/>
</dbReference>
<evidence type="ECO:0000313" key="7">
    <source>
        <dbReference type="Proteomes" id="UP001595817"/>
    </source>
</evidence>
<gene>
    <name evidence="6" type="ORF">ACFOZY_06025</name>
</gene>
<sequence>MIDVHSHITFGLDDGAKNLNESIEMAKLAVKEGIKTIIATPHHGHPLYSTGKEDVVQTVEILREQLQLRKIPLDILIGQEIRLFEEIDHALLSKNVLSLNDTEYVLVELPSSHIPKYVERLFYDLLVQGNIPIIAHPERNAEIVENPDKLYRLVKNGALSQVTTAAVAGKLGKKIQKLSLQLIEYDLSHLIASDAHNTTNRSFFWQEALKVIEKKLGSDKLALLETNSVDLISNSPLTKNQPTRIPDRRFMGIF</sequence>
<dbReference type="RefSeq" id="WP_378153345.1">
    <property type="nucleotide sequence ID" value="NZ_JBHSEC010000006.1"/>
</dbReference>
<evidence type="ECO:0000256" key="5">
    <source>
        <dbReference type="PIRNR" id="PIRNR016557"/>
    </source>
</evidence>
<dbReference type="PIRSF" id="PIRSF016557">
    <property type="entry name" value="Caps_synth_CpsB"/>
    <property type="match status" value="1"/>
</dbReference>
<accession>A0ABV8X3H9</accession>
<dbReference type="PANTHER" id="PTHR39181:SF1">
    <property type="entry name" value="TYROSINE-PROTEIN PHOSPHATASE YWQE"/>
    <property type="match status" value="1"/>
</dbReference>
<evidence type="ECO:0000256" key="1">
    <source>
        <dbReference type="ARBA" id="ARBA00005750"/>
    </source>
</evidence>
<evidence type="ECO:0000256" key="4">
    <source>
        <dbReference type="ARBA" id="ARBA00051722"/>
    </source>
</evidence>
<keyword evidence="2 5" id="KW-0378">Hydrolase</keyword>
<evidence type="ECO:0000256" key="2">
    <source>
        <dbReference type="ARBA" id="ARBA00022801"/>
    </source>
</evidence>
<dbReference type="EC" id="3.1.3.48" evidence="5"/>
<dbReference type="Gene3D" id="3.20.20.140">
    <property type="entry name" value="Metal-dependent hydrolases"/>
    <property type="match status" value="1"/>
</dbReference>
<dbReference type="InterPro" id="IPR016667">
    <property type="entry name" value="Caps_polysacc_synth_CpsB/CapC"/>
</dbReference>
<dbReference type="PANTHER" id="PTHR39181">
    <property type="entry name" value="TYROSINE-PROTEIN PHOSPHATASE YWQE"/>
    <property type="match status" value="1"/>
</dbReference>
<comment type="caution">
    <text evidence="6">The sequence shown here is derived from an EMBL/GenBank/DDBJ whole genome shotgun (WGS) entry which is preliminary data.</text>
</comment>
<reference evidence="7" key="1">
    <citation type="journal article" date="2019" name="Int. J. Syst. Evol. Microbiol.">
        <title>The Global Catalogue of Microorganisms (GCM) 10K type strain sequencing project: providing services to taxonomists for standard genome sequencing and annotation.</title>
        <authorList>
            <consortium name="The Broad Institute Genomics Platform"/>
            <consortium name="The Broad Institute Genome Sequencing Center for Infectious Disease"/>
            <person name="Wu L."/>
            <person name="Ma J."/>
        </authorList>
    </citation>
    <scope>NUCLEOTIDE SEQUENCE [LARGE SCALE GENOMIC DNA]</scope>
    <source>
        <strain evidence="7">CCUG 59778</strain>
    </source>
</reference>
<dbReference type="EMBL" id="JBHSEC010000006">
    <property type="protein sequence ID" value="MFC4409995.1"/>
    <property type="molecule type" value="Genomic_DNA"/>
</dbReference>
<dbReference type="Pfam" id="PF19567">
    <property type="entry name" value="CpsB_CapC"/>
    <property type="match status" value="1"/>
</dbReference>
<organism evidence="6 7">
    <name type="scientific">Chungangia koreensis</name>
    <dbReference type="NCBI Taxonomy" id="752657"/>
    <lineage>
        <taxon>Bacteria</taxon>
        <taxon>Bacillati</taxon>
        <taxon>Bacillota</taxon>
        <taxon>Bacilli</taxon>
        <taxon>Lactobacillales</taxon>
        <taxon>Chungangia</taxon>
    </lineage>
</organism>
<keyword evidence="7" id="KW-1185">Reference proteome</keyword>